<gene>
    <name evidence="1" type="ORF">MSG28_001805</name>
</gene>
<evidence type="ECO:0000313" key="2">
    <source>
        <dbReference type="Proteomes" id="UP001064048"/>
    </source>
</evidence>
<comment type="caution">
    <text evidence="1">The sequence shown here is derived from an EMBL/GenBank/DDBJ whole genome shotgun (WGS) entry which is preliminary data.</text>
</comment>
<dbReference type="EMBL" id="CM046102">
    <property type="protein sequence ID" value="KAI8440563.1"/>
    <property type="molecule type" value="Genomic_DNA"/>
</dbReference>
<organism evidence="1 2">
    <name type="scientific">Choristoneura fumiferana</name>
    <name type="common">Spruce budworm moth</name>
    <name type="synonym">Archips fumiferana</name>
    <dbReference type="NCBI Taxonomy" id="7141"/>
    <lineage>
        <taxon>Eukaryota</taxon>
        <taxon>Metazoa</taxon>
        <taxon>Ecdysozoa</taxon>
        <taxon>Arthropoda</taxon>
        <taxon>Hexapoda</taxon>
        <taxon>Insecta</taxon>
        <taxon>Pterygota</taxon>
        <taxon>Neoptera</taxon>
        <taxon>Endopterygota</taxon>
        <taxon>Lepidoptera</taxon>
        <taxon>Glossata</taxon>
        <taxon>Ditrysia</taxon>
        <taxon>Tortricoidea</taxon>
        <taxon>Tortricidae</taxon>
        <taxon>Tortricinae</taxon>
        <taxon>Choristoneura</taxon>
    </lineage>
</organism>
<name>A0ACC0KVR5_CHOFU</name>
<protein>
    <submittedName>
        <fullName evidence="1">Uncharacterized protein</fullName>
    </submittedName>
</protein>
<keyword evidence="2" id="KW-1185">Reference proteome</keyword>
<accession>A0ACC0KVR5</accession>
<reference evidence="1 2" key="1">
    <citation type="journal article" date="2022" name="Genome Biol. Evol.">
        <title>The Spruce Budworm Genome: Reconstructing the Evolutionary History of Antifreeze Proteins.</title>
        <authorList>
            <person name="Beliveau C."/>
            <person name="Gagne P."/>
            <person name="Picq S."/>
            <person name="Vernygora O."/>
            <person name="Keeling C.I."/>
            <person name="Pinkney K."/>
            <person name="Doucet D."/>
            <person name="Wen F."/>
            <person name="Johnston J.S."/>
            <person name="Maaroufi H."/>
            <person name="Boyle B."/>
            <person name="Laroche J."/>
            <person name="Dewar K."/>
            <person name="Juretic N."/>
            <person name="Blackburn G."/>
            <person name="Nisole A."/>
            <person name="Brunet B."/>
            <person name="Brandao M."/>
            <person name="Lumley L."/>
            <person name="Duan J."/>
            <person name="Quan G."/>
            <person name="Lucarotti C.J."/>
            <person name="Roe A.D."/>
            <person name="Sperling F.A.H."/>
            <person name="Levesque R.C."/>
            <person name="Cusson M."/>
        </authorList>
    </citation>
    <scope>NUCLEOTIDE SEQUENCE [LARGE SCALE GENOMIC DNA]</scope>
    <source>
        <strain evidence="1">Glfc:IPQL:Cfum</strain>
    </source>
</reference>
<evidence type="ECO:0000313" key="1">
    <source>
        <dbReference type="EMBL" id="KAI8440563.1"/>
    </source>
</evidence>
<proteinExistence type="predicted"/>
<sequence length="427" mass="50554">MYRYQNGLEYPKPQYITEEDLKVILTKYGYVINEIKIKHYEVNSACENKMLGLFADHLILKVIVISNNEQKTHNFFIKALPRIAVKASIVSSLNLFEKELVFYQMIKSKMDLPGLKPWSSKLVANLDNALVFDDLTSLHYLMRNKDIKFDVQHTLEALRTLARFHSSSIIYEENVTKNLNKPYRLGEEYGQYLDLSHFDKANQWFIQCKTGALMVVKEYSKYKNADKDLLKIIEDRWCDVWNAALDYNDSERSVICHRDLWNNNLLFHYKKREDGKLVPDDCVLVDFQTITYQPPARDVMFLLHCNLERQFRKENLNKLFEFYFDELKNILLKYGIRVEDIIPKDSFVRSAKKYNLWGLVVHASLVQLIGLDDNLMMKKFSEASQFEEVLWNDRTTFIREMVQESEFYKGKIIMPLEEIVEDYILTN</sequence>
<dbReference type="Proteomes" id="UP001064048">
    <property type="component" value="Chromosome 2"/>
</dbReference>